<proteinExistence type="predicted"/>
<organism evidence="7 8">
    <name type="scientific">Ciona intestinalis</name>
    <name type="common">Transparent sea squirt</name>
    <name type="synonym">Ascidia intestinalis</name>
    <dbReference type="NCBI Taxonomy" id="7719"/>
    <lineage>
        <taxon>Eukaryota</taxon>
        <taxon>Metazoa</taxon>
        <taxon>Chordata</taxon>
        <taxon>Tunicata</taxon>
        <taxon>Ascidiacea</taxon>
        <taxon>Phlebobranchia</taxon>
        <taxon>Cionidae</taxon>
        <taxon>Ciona</taxon>
    </lineage>
</organism>
<dbReference type="InterPro" id="IPR026780">
    <property type="entry name" value="PNRC1/2"/>
</dbReference>
<feature type="region of interest" description="Disordered" evidence="6">
    <location>
        <begin position="83"/>
        <end position="106"/>
    </location>
</feature>
<evidence type="ECO:0000313" key="8">
    <source>
        <dbReference type="Proteomes" id="UP000008144"/>
    </source>
</evidence>
<reference evidence="8" key="1">
    <citation type="journal article" date="2002" name="Science">
        <title>The draft genome of Ciona intestinalis: insights into chordate and vertebrate origins.</title>
        <authorList>
            <person name="Dehal P."/>
            <person name="Satou Y."/>
            <person name="Campbell R.K."/>
            <person name="Chapman J."/>
            <person name="Degnan B."/>
            <person name="De Tomaso A."/>
            <person name="Davidson B."/>
            <person name="Di Gregorio A."/>
            <person name="Gelpke M."/>
            <person name="Goodstein D.M."/>
            <person name="Harafuji N."/>
            <person name="Hastings K.E."/>
            <person name="Ho I."/>
            <person name="Hotta K."/>
            <person name="Huang W."/>
            <person name="Kawashima T."/>
            <person name="Lemaire P."/>
            <person name="Martinez D."/>
            <person name="Meinertzhagen I.A."/>
            <person name="Necula S."/>
            <person name="Nonaka M."/>
            <person name="Putnam N."/>
            <person name="Rash S."/>
            <person name="Saiga H."/>
            <person name="Satake M."/>
            <person name="Terry A."/>
            <person name="Yamada L."/>
            <person name="Wang H.G."/>
            <person name="Awazu S."/>
            <person name="Azumi K."/>
            <person name="Boore J."/>
            <person name="Branno M."/>
            <person name="Chin-Bow S."/>
            <person name="DeSantis R."/>
            <person name="Doyle S."/>
            <person name="Francino P."/>
            <person name="Keys D.N."/>
            <person name="Haga S."/>
            <person name="Hayashi H."/>
            <person name="Hino K."/>
            <person name="Imai K.S."/>
            <person name="Inaba K."/>
            <person name="Kano S."/>
            <person name="Kobayashi K."/>
            <person name="Kobayashi M."/>
            <person name="Lee B.I."/>
            <person name="Makabe K.W."/>
            <person name="Manohar C."/>
            <person name="Matassi G."/>
            <person name="Medina M."/>
            <person name="Mochizuki Y."/>
            <person name="Mount S."/>
            <person name="Morishita T."/>
            <person name="Miura S."/>
            <person name="Nakayama A."/>
            <person name="Nishizaka S."/>
            <person name="Nomoto H."/>
            <person name="Ohta F."/>
            <person name="Oishi K."/>
            <person name="Rigoutsos I."/>
            <person name="Sano M."/>
            <person name="Sasaki A."/>
            <person name="Sasakura Y."/>
            <person name="Shoguchi E."/>
            <person name="Shin-i T."/>
            <person name="Spagnuolo A."/>
            <person name="Stainier D."/>
            <person name="Suzuki M.M."/>
            <person name="Tassy O."/>
            <person name="Takatori N."/>
            <person name="Tokuoka M."/>
            <person name="Yagi K."/>
            <person name="Yoshizaki F."/>
            <person name="Wada S."/>
            <person name="Zhang C."/>
            <person name="Hyatt P.D."/>
            <person name="Larimer F."/>
            <person name="Detter C."/>
            <person name="Doggett N."/>
            <person name="Glavina T."/>
            <person name="Hawkins T."/>
            <person name="Richardson P."/>
            <person name="Lucas S."/>
            <person name="Kohara Y."/>
            <person name="Levine M."/>
            <person name="Satoh N."/>
            <person name="Rokhsar D.S."/>
        </authorList>
    </citation>
    <scope>NUCLEOTIDE SEQUENCE [LARGE SCALE GENOMIC DNA]</scope>
</reference>
<evidence type="ECO:0000256" key="5">
    <source>
        <dbReference type="ARBA" id="ARBA00023242"/>
    </source>
</evidence>
<name>H2XJM2_CIOIN</name>
<dbReference type="RefSeq" id="XP_002127241.1">
    <property type="nucleotide sequence ID" value="XM_002127205.4"/>
</dbReference>
<keyword evidence="5" id="KW-0539">Nucleus</keyword>
<dbReference type="Ensembl" id="ENSCINT00000037290.1">
    <property type="protein sequence ID" value="ENSCINP00000029854.1"/>
    <property type="gene ID" value="ENSCING00000019348.1"/>
</dbReference>
<keyword evidence="3" id="KW-0010">Activator</keyword>
<protein>
    <submittedName>
        <fullName evidence="7">Proline-rich nuclear receptor coactivator 2 B</fullName>
    </submittedName>
</protein>
<comment type="subcellular location">
    <subcellularLocation>
        <location evidence="1">Nucleus</location>
    </subcellularLocation>
</comment>
<dbReference type="InterPro" id="IPR028322">
    <property type="entry name" value="PNRC-like_rgn"/>
</dbReference>
<dbReference type="GeneID" id="100177436"/>
<dbReference type="GeneTree" id="ENSGT00530000063881"/>
<evidence type="ECO:0000256" key="3">
    <source>
        <dbReference type="ARBA" id="ARBA00023159"/>
    </source>
</evidence>
<reference evidence="7" key="3">
    <citation type="submission" date="2025-09" db="UniProtKB">
        <authorList>
            <consortium name="Ensembl"/>
        </authorList>
    </citation>
    <scope>IDENTIFICATION</scope>
</reference>
<sequence>MAILEKCPPACLERLGLTGADAVSKNPKCQVVRPKQRTGRKTPSPNKEIRNSQPNSPLTPFWASHQQFTCHVPISPNHGLFNSGSYAGARFHSPPTADALPKPPQHWVNVPSCAQQMQSQQLSELSTRLKGMLKVPS</sequence>
<evidence type="ECO:0000256" key="1">
    <source>
        <dbReference type="ARBA" id="ARBA00004123"/>
    </source>
</evidence>
<gene>
    <name evidence="7" type="primary">LOC100177436</name>
</gene>
<keyword evidence="4" id="KW-0804">Transcription</keyword>
<dbReference type="Pfam" id="PF15365">
    <property type="entry name" value="PNRC"/>
    <property type="match status" value="1"/>
</dbReference>
<dbReference type="PANTHER" id="PTHR15405">
    <property type="entry name" value="PROLINE-RICH NUCLEAR RECEPTOR COACTIVATOR"/>
    <property type="match status" value="1"/>
</dbReference>
<dbReference type="Proteomes" id="UP000008144">
    <property type="component" value="Unassembled WGS sequence"/>
</dbReference>
<feature type="compositionally biased region" description="Polar residues" evidence="6">
    <location>
        <begin position="41"/>
        <end position="60"/>
    </location>
</feature>
<accession>A0A1W2WGI1</accession>
<evidence type="ECO:0000256" key="4">
    <source>
        <dbReference type="ARBA" id="ARBA00023163"/>
    </source>
</evidence>
<evidence type="ECO:0000313" key="7">
    <source>
        <dbReference type="Ensembl" id="ENSCINP00000029854.1"/>
    </source>
</evidence>
<dbReference type="InParanoid" id="H2XJM2"/>
<evidence type="ECO:0000256" key="2">
    <source>
        <dbReference type="ARBA" id="ARBA00023015"/>
    </source>
</evidence>
<keyword evidence="2" id="KW-0805">Transcription regulation</keyword>
<dbReference type="AlphaFoldDB" id="H2XJM2"/>
<dbReference type="OMA" id="TPSPNKE"/>
<evidence type="ECO:0000256" key="6">
    <source>
        <dbReference type="SAM" id="MobiDB-lite"/>
    </source>
</evidence>
<keyword evidence="8" id="KW-1185">Reference proteome</keyword>
<feature type="region of interest" description="Disordered" evidence="6">
    <location>
        <begin position="25"/>
        <end position="60"/>
    </location>
</feature>
<dbReference type="GO" id="GO:0005634">
    <property type="term" value="C:nucleus"/>
    <property type="evidence" value="ECO:0000318"/>
    <property type="project" value="GO_Central"/>
</dbReference>
<dbReference type="HOGENOM" id="CLU_1885037_0_0_1"/>
<reference evidence="7" key="2">
    <citation type="submission" date="2025-08" db="UniProtKB">
        <authorList>
            <consortium name="Ensembl"/>
        </authorList>
    </citation>
    <scope>IDENTIFICATION</scope>
</reference>
<accession>H2XJM2</accession>
<dbReference type="GO" id="GO:0016071">
    <property type="term" value="P:mRNA metabolic process"/>
    <property type="evidence" value="ECO:0007669"/>
    <property type="project" value="UniProtKB-ARBA"/>
</dbReference>
<dbReference type="KEGG" id="cin:100177436"/>